<gene>
    <name evidence="1" type="ORF">GR257_07530</name>
</gene>
<comment type="caution">
    <text evidence="1">The sequence shown here is derived from an EMBL/GenBank/DDBJ whole genome shotgun (WGS) entry which is preliminary data.</text>
</comment>
<protein>
    <submittedName>
        <fullName evidence="1">Uncharacterized protein</fullName>
    </submittedName>
</protein>
<proteinExistence type="predicted"/>
<dbReference type="AlphaFoldDB" id="A0A7K3VC19"/>
<evidence type="ECO:0000313" key="1">
    <source>
        <dbReference type="EMBL" id="NEK14706.1"/>
    </source>
</evidence>
<sequence>MGQIRPRKWLAIRQPGYGELSPAERRAAADFSLVWGLFELRAMESMGREGTFNISCIRHLVDNGHVGIESVHNLRGRFQYFQARYYPDGQPSAHFPMLRFQPGPDADFVAHTLAAPLPSDADTLKASLIIVYRYRNNLFHGNKWLYDLHDQHDNFHHATALLMDTYDALVLP</sequence>
<dbReference type="RefSeq" id="WP_158686955.1">
    <property type="nucleotide sequence ID" value="NZ_CP025012.1"/>
</dbReference>
<accession>A0A7K3VC19</accession>
<dbReference type="EMBL" id="WUFV01000003">
    <property type="protein sequence ID" value="NEK14706.1"/>
    <property type="molecule type" value="Genomic_DNA"/>
</dbReference>
<name>A0A7K3VC19_RHILE</name>
<dbReference type="Proteomes" id="UP000471705">
    <property type="component" value="Unassembled WGS sequence"/>
</dbReference>
<evidence type="ECO:0000313" key="2">
    <source>
        <dbReference type="Proteomes" id="UP000471705"/>
    </source>
</evidence>
<organism evidence="1 2">
    <name type="scientific">Rhizobium leguminosarum</name>
    <dbReference type="NCBI Taxonomy" id="384"/>
    <lineage>
        <taxon>Bacteria</taxon>
        <taxon>Pseudomonadati</taxon>
        <taxon>Pseudomonadota</taxon>
        <taxon>Alphaproteobacteria</taxon>
        <taxon>Hyphomicrobiales</taxon>
        <taxon>Rhizobiaceae</taxon>
        <taxon>Rhizobium/Agrobacterium group</taxon>
        <taxon>Rhizobium</taxon>
    </lineage>
</organism>
<reference evidence="1 2" key="1">
    <citation type="submission" date="2019-12" db="EMBL/GenBank/DDBJ databases">
        <title>Rhizobium genotypes associated with high levels of biological nitrogen fixation by grain legumes in a temperate-maritime cropping system.</title>
        <authorList>
            <person name="Maluk M."/>
            <person name="Francesc Ferrando Molina F."/>
            <person name="Lopez Del Egido L."/>
            <person name="Lafos M."/>
            <person name="Langarica-Fuentes A."/>
            <person name="Gebre Yohannes G."/>
            <person name="Young M.W."/>
            <person name="Martin P."/>
            <person name="Gantlett R."/>
            <person name="Kenicer G."/>
            <person name="Hawes C."/>
            <person name="Begg G.S."/>
            <person name="Quilliam R.S."/>
            <person name="Squire G.R."/>
            <person name="Poole P.S."/>
            <person name="Young P.W."/>
            <person name="Iannetta P.M."/>
            <person name="James E.K."/>
        </authorList>
    </citation>
    <scope>NUCLEOTIDE SEQUENCE [LARGE SCALE GENOMIC DNA]</scope>
    <source>
        <strain evidence="1 2">JHI54</strain>
    </source>
</reference>